<gene>
    <name evidence="2" type="ORF">FJM65_01620</name>
</gene>
<evidence type="ECO:0008006" key="4">
    <source>
        <dbReference type="Google" id="ProtNLM"/>
    </source>
</evidence>
<accession>A0A501WCG1</accession>
<keyword evidence="3" id="KW-1185">Reference proteome</keyword>
<dbReference type="AlphaFoldDB" id="A0A501WCG1"/>
<sequence length="133" mass="14956">MRILKLLYILSLSIIAVPMLSCADDDRELIVSSKKELLTQKEWVGQVFNATWKLKLNKDGTYSNMFNGVPDKTGKWELAVNQQEIILDKGTVNEAKVAVAKLNSTELHLVPVWEIPDKTANPASFAVEMRFGH</sequence>
<dbReference type="Proteomes" id="UP000316727">
    <property type="component" value="Unassembled WGS sequence"/>
</dbReference>
<evidence type="ECO:0000313" key="3">
    <source>
        <dbReference type="Proteomes" id="UP000316727"/>
    </source>
</evidence>
<comment type="caution">
    <text evidence="2">The sequence shown here is derived from an EMBL/GenBank/DDBJ whole genome shotgun (WGS) entry which is preliminary data.</text>
</comment>
<protein>
    <recommendedName>
        <fullName evidence="4">Lipocalin-like domain-containing protein</fullName>
    </recommendedName>
</protein>
<keyword evidence="1" id="KW-0732">Signal</keyword>
<organism evidence="2 3">
    <name type="scientific">Pontibacter mangrovi</name>
    <dbReference type="NCBI Taxonomy" id="2589816"/>
    <lineage>
        <taxon>Bacteria</taxon>
        <taxon>Pseudomonadati</taxon>
        <taxon>Bacteroidota</taxon>
        <taxon>Cytophagia</taxon>
        <taxon>Cytophagales</taxon>
        <taxon>Hymenobacteraceae</taxon>
        <taxon>Pontibacter</taxon>
    </lineage>
</organism>
<proteinExistence type="predicted"/>
<name>A0A501WCG1_9BACT</name>
<dbReference type="EMBL" id="VFRQ01000001">
    <property type="protein sequence ID" value="TPE46070.1"/>
    <property type="molecule type" value="Genomic_DNA"/>
</dbReference>
<evidence type="ECO:0000256" key="1">
    <source>
        <dbReference type="SAM" id="SignalP"/>
    </source>
</evidence>
<reference evidence="2 3" key="1">
    <citation type="submission" date="2019-06" db="EMBL/GenBank/DDBJ databases">
        <title>A novel bacterium of genus Pontibacter, isolated from marine sediment.</title>
        <authorList>
            <person name="Huang H."/>
            <person name="Mo K."/>
            <person name="Hu Y."/>
        </authorList>
    </citation>
    <scope>NUCLEOTIDE SEQUENCE [LARGE SCALE GENOMIC DNA]</scope>
    <source>
        <strain evidence="2 3">HB172049</strain>
    </source>
</reference>
<dbReference type="RefSeq" id="WP_140618722.1">
    <property type="nucleotide sequence ID" value="NZ_VFRQ01000001.1"/>
</dbReference>
<feature type="chain" id="PRO_5021497632" description="Lipocalin-like domain-containing protein" evidence="1">
    <location>
        <begin position="24"/>
        <end position="133"/>
    </location>
</feature>
<evidence type="ECO:0000313" key="2">
    <source>
        <dbReference type="EMBL" id="TPE46070.1"/>
    </source>
</evidence>
<dbReference type="OrthoDB" id="853034at2"/>
<feature type="signal peptide" evidence="1">
    <location>
        <begin position="1"/>
        <end position="23"/>
    </location>
</feature>